<dbReference type="InterPro" id="IPR017871">
    <property type="entry name" value="ABC_transporter-like_CS"/>
</dbReference>
<dbReference type="GO" id="GO:0016020">
    <property type="term" value="C:membrane"/>
    <property type="evidence" value="ECO:0007669"/>
    <property type="project" value="InterPro"/>
</dbReference>
<dbReference type="Pfam" id="PF00005">
    <property type="entry name" value="ABC_tran"/>
    <property type="match status" value="1"/>
</dbReference>
<dbReference type="NCBIfam" id="TIGR00972">
    <property type="entry name" value="3a0107s01c2"/>
    <property type="match status" value="1"/>
</dbReference>
<keyword evidence="4 6" id="KW-0067">ATP-binding</keyword>
<name>A0A7H9EJW9_9LACO</name>
<dbReference type="Gene3D" id="3.40.50.300">
    <property type="entry name" value="P-loop containing nucleotide triphosphate hydrolases"/>
    <property type="match status" value="1"/>
</dbReference>
<dbReference type="InterPro" id="IPR027417">
    <property type="entry name" value="P-loop_NTPase"/>
</dbReference>
<keyword evidence="1" id="KW-0813">Transport</keyword>
<feature type="domain" description="ABC transporter" evidence="5">
    <location>
        <begin position="6"/>
        <end position="247"/>
    </location>
</feature>
<dbReference type="RefSeq" id="WP_009554313.1">
    <property type="nucleotide sequence ID" value="NZ_CP047418.1"/>
</dbReference>
<proteinExistence type="predicted"/>
<evidence type="ECO:0000256" key="2">
    <source>
        <dbReference type="ARBA" id="ARBA00022592"/>
    </source>
</evidence>
<dbReference type="InterPro" id="IPR003593">
    <property type="entry name" value="AAA+_ATPase"/>
</dbReference>
<accession>A0A7H9EJW9</accession>
<dbReference type="Proteomes" id="UP000510886">
    <property type="component" value="Chromosome"/>
</dbReference>
<evidence type="ECO:0000256" key="1">
    <source>
        <dbReference type="ARBA" id="ARBA00022448"/>
    </source>
</evidence>
<dbReference type="AlphaFoldDB" id="A0A7H9EJW9"/>
<dbReference type="EMBL" id="CP047418">
    <property type="protein sequence ID" value="QLL78003.1"/>
    <property type="molecule type" value="Genomic_DNA"/>
</dbReference>
<evidence type="ECO:0000256" key="3">
    <source>
        <dbReference type="ARBA" id="ARBA00022741"/>
    </source>
</evidence>
<evidence type="ECO:0000259" key="5">
    <source>
        <dbReference type="PROSITE" id="PS50893"/>
    </source>
</evidence>
<dbReference type="PROSITE" id="PS50893">
    <property type="entry name" value="ABC_TRANSPORTER_2"/>
    <property type="match status" value="1"/>
</dbReference>
<organism evidence="6 7">
    <name type="scientific">Ligilactobacillus saerimneri</name>
    <dbReference type="NCBI Taxonomy" id="228229"/>
    <lineage>
        <taxon>Bacteria</taxon>
        <taxon>Bacillati</taxon>
        <taxon>Bacillota</taxon>
        <taxon>Bacilli</taxon>
        <taxon>Lactobacillales</taxon>
        <taxon>Lactobacillaceae</taxon>
        <taxon>Ligilactobacillus</taxon>
    </lineage>
</organism>
<dbReference type="GO" id="GO:0005524">
    <property type="term" value="F:ATP binding"/>
    <property type="evidence" value="ECO:0007669"/>
    <property type="project" value="UniProtKB-KW"/>
</dbReference>
<dbReference type="GO" id="GO:0016887">
    <property type="term" value="F:ATP hydrolysis activity"/>
    <property type="evidence" value="ECO:0007669"/>
    <property type="project" value="InterPro"/>
</dbReference>
<dbReference type="GO" id="GO:0005315">
    <property type="term" value="F:phosphate transmembrane transporter activity"/>
    <property type="evidence" value="ECO:0007669"/>
    <property type="project" value="InterPro"/>
</dbReference>
<dbReference type="SUPFAM" id="SSF52540">
    <property type="entry name" value="P-loop containing nucleoside triphosphate hydrolases"/>
    <property type="match status" value="1"/>
</dbReference>
<evidence type="ECO:0000313" key="7">
    <source>
        <dbReference type="Proteomes" id="UP000510886"/>
    </source>
</evidence>
<dbReference type="PANTHER" id="PTHR43423">
    <property type="entry name" value="ABC TRANSPORTER I FAMILY MEMBER 17"/>
    <property type="match status" value="1"/>
</dbReference>
<dbReference type="PANTHER" id="PTHR43423:SF1">
    <property type="entry name" value="ABC TRANSPORTER I FAMILY MEMBER 17"/>
    <property type="match status" value="1"/>
</dbReference>
<sequence length="252" mass="27984">MSEAIIDVKDLKVAYGKNEVLHGVSLAFPAGDLVALVGPSGCGKSTFLRSLNRMNDEVGNVNIQGTIKFKGQDIYADGSDLVALRSAIGMVFQQPVPFPFSIYDNVAYGLRVAGYTEREYLDQRVEESLRQAAIWDEVKDDLKKSALALSGGQQQRVCIARQLAVRPQVILLDEPTSALDPISSSEIEETLLTLKRDYTLIMVTHNLQQASRISDRTAFFLNGNLVEYGRTEEMFLRPQQEVTSEYLNGRFG</sequence>
<reference evidence="6 7" key="1">
    <citation type="submission" date="2020-01" db="EMBL/GenBank/DDBJ databases">
        <title>Complete and circular genome sequences of six lactobacillus isolates from horses.</title>
        <authorList>
            <person name="Hassan H.M."/>
        </authorList>
    </citation>
    <scope>NUCLEOTIDE SEQUENCE [LARGE SCALE GENOMIC DNA]</scope>
    <source>
        <strain evidence="6 7">1A</strain>
    </source>
</reference>
<gene>
    <name evidence="6" type="primary">pstB</name>
    <name evidence="6" type="ORF">GTO87_04905</name>
</gene>
<keyword evidence="3" id="KW-0547">Nucleotide-binding</keyword>
<dbReference type="CDD" id="cd03260">
    <property type="entry name" value="ABC_PstB_phosphate_transporter"/>
    <property type="match status" value="1"/>
</dbReference>
<dbReference type="InterPro" id="IPR005670">
    <property type="entry name" value="PstB-like"/>
</dbReference>
<dbReference type="SMART" id="SM00382">
    <property type="entry name" value="AAA"/>
    <property type="match status" value="1"/>
</dbReference>
<dbReference type="PROSITE" id="PS00211">
    <property type="entry name" value="ABC_TRANSPORTER_1"/>
    <property type="match status" value="1"/>
</dbReference>
<protein>
    <submittedName>
        <fullName evidence="6">Phosphate ABC transporter ATP-binding protein</fullName>
    </submittedName>
</protein>
<evidence type="ECO:0000313" key="6">
    <source>
        <dbReference type="EMBL" id="QLL78003.1"/>
    </source>
</evidence>
<keyword evidence="2" id="KW-0592">Phosphate transport</keyword>
<dbReference type="InterPro" id="IPR003439">
    <property type="entry name" value="ABC_transporter-like_ATP-bd"/>
</dbReference>
<evidence type="ECO:0000256" key="4">
    <source>
        <dbReference type="ARBA" id="ARBA00022840"/>
    </source>
</evidence>
<dbReference type="GO" id="GO:0035435">
    <property type="term" value="P:phosphate ion transmembrane transport"/>
    <property type="evidence" value="ECO:0007669"/>
    <property type="project" value="InterPro"/>
</dbReference>
<dbReference type="KEGG" id="lsw:GTO87_04905"/>